<evidence type="ECO:0000313" key="3">
    <source>
        <dbReference type="EMBL" id="KPL92014.1"/>
    </source>
</evidence>
<proteinExistence type="predicted"/>
<dbReference type="AlphaFoldDB" id="A0A0P6YMW6"/>
<evidence type="ECO:0008006" key="5">
    <source>
        <dbReference type="Google" id="ProtNLM"/>
    </source>
</evidence>
<dbReference type="InterPro" id="IPR051319">
    <property type="entry name" value="Oligoribo/pAp-PDE_c-di-AMP_PDE"/>
</dbReference>
<dbReference type="PATRIC" id="fig|70996.4.peg.2580"/>
<comment type="caution">
    <text evidence="3">The sequence shown here is derived from an EMBL/GenBank/DDBJ whole genome shotgun (WGS) entry which is preliminary data.</text>
</comment>
<keyword evidence="4" id="KW-1185">Reference proteome</keyword>
<gene>
    <name evidence="3" type="ORF">SE18_00220</name>
</gene>
<dbReference type="Pfam" id="PF02272">
    <property type="entry name" value="DHHA1"/>
    <property type="match status" value="1"/>
</dbReference>
<dbReference type="Proteomes" id="UP000050277">
    <property type="component" value="Unassembled WGS sequence"/>
</dbReference>
<evidence type="ECO:0000259" key="2">
    <source>
        <dbReference type="Pfam" id="PF02272"/>
    </source>
</evidence>
<evidence type="ECO:0000313" key="4">
    <source>
        <dbReference type="Proteomes" id="UP000050277"/>
    </source>
</evidence>
<evidence type="ECO:0000259" key="1">
    <source>
        <dbReference type="Pfam" id="PF01368"/>
    </source>
</evidence>
<dbReference type="GO" id="GO:0003676">
    <property type="term" value="F:nucleic acid binding"/>
    <property type="evidence" value="ECO:0007669"/>
    <property type="project" value="InterPro"/>
</dbReference>
<dbReference type="STRING" id="70996.SE18_00220"/>
<name>A0A0P6YMW6_9CHLR</name>
<dbReference type="EMBL" id="LGKP01000002">
    <property type="protein sequence ID" value="KPL92014.1"/>
    <property type="molecule type" value="Genomic_DNA"/>
</dbReference>
<dbReference type="InterPro" id="IPR038763">
    <property type="entry name" value="DHH_sf"/>
</dbReference>
<dbReference type="Pfam" id="PF01368">
    <property type="entry name" value="DHH"/>
    <property type="match status" value="1"/>
</dbReference>
<dbReference type="InterPro" id="IPR003156">
    <property type="entry name" value="DHHA1_dom"/>
</dbReference>
<dbReference type="InterPro" id="IPR001667">
    <property type="entry name" value="DDH_dom"/>
</dbReference>
<dbReference type="Gene3D" id="3.90.1640.10">
    <property type="entry name" value="inorganic pyrophosphatase (n-terminal core)"/>
    <property type="match status" value="1"/>
</dbReference>
<sequence>MLYTTIQQAAPALRDAMTAARHILVTSHINPDGDAVGSSIGLTRILRAMGCRVTMVLPTELPSLAVVLPDAPEVGVYSQGASLPADVDLVVLVDTGSISRIEPIFSAERAYLAQRPLLVIDHHATNSGEGFLNLVMTEAAATCEILGLLAQAWNQAIDAETATALLMGLVTDTQSFQTSHTSPRTLRVAADLLALGGRLNEVMRSMMYGKPFAHAKALGMAIERMHDEGDIIWTEFTQAMQQGTGADDEAGDEITAYLSRVATAKAYVLFKERRDGTVKISMRSQPGIDVGSVAHSLGGGGHREAAGATLQLGLDEARDLVLSTLRVALA</sequence>
<reference evidence="3 4" key="1">
    <citation type="submission" date="2015-07" db="EMBL/GenBank/DDBJ databases">
        <title>Whole genome sequence of Herpetosiphon geysericola DSM 7119.</title>
        <authorList>
            <person name="Hemp J."/>
            <person name="Ward L.M."/>
            <person name="Pace L.A."/>
            <person name="Fischer W.W."/>
        </authorList>
    </citation>
    <scope>NUCLEOTIDE SEQUENCE [LARGE SCALE GENOMIC DNA]</scope>
    <source>
        <strain evidence="3 4">DSM 7119</strain>
    </source>
</reference>
<dbReference type="SUPFAM" id="SSF64182">
    <property type="entry name" value="DHH phosphoesterases"/>
    <property type="match status" value="1"/>
</dbReference>
<accession>A0A0P6YMW6</accession>
<dbReference type="Gene3D" id="3.10.310.30">
    <property type="match status" value="1"/>
</dbReference>
<dbReference type="RefSeq" id="WP_054532400.1">
    <property type="nucleotide sequence ID" value="NZ_LGKP01000002.1"/>
</dbReference>
<feature type="domain" description="DDH" evidence="1">
    <location>
        <begin position="22"/>
        <end position="168"/>
    </location>
</feature>
<dbReference type="OrthoDB" id="9803668at2"/>
<dbReference type="PANTHER" id="PTHR47618">
    <property type="entry name" value="BIFUNCTIONAL OLIGORIBONUCLEASE AND PAP PHOSPHATASE NRNA"/>
    <property type="match status" value="1"/>
</dbReference>
<feature type="domain" description="DHHA1" evidence="2">
    <location>
        <begin position="244"/>
        <end position="321"/>
    </location>
</feature>
<dbReference type="PANTHER" id="PTHR47618:SF1">
    <property type="entry name" value="BIFUNCTIONAL OLIGORIBONUCLEASE AND PAP PHOSPHATASE NRNA"/>
    <property type="match status" value="1"/>
</dbReference>
<protein>
    <recommendedName>
        <fullName evidence="5">Phosphoesterase</fullName>
    </recommendedName>
</protein>
<organism evidence="3 4">
    <name type="scientific">Herpetosiphon geysericola</name>
    <dbReference type="NCBI Taxonomy" id="70996"/>
    <lineage>
        <taxon>Bacteria</taxon>
        <taxon>Bacillati</taxon>
        <taxon>Chloroflexota</taxon>
        <taxon>Chloroflexia</taxon>
        <taxon>Herpetosiphonales</taxon>
        <taxon>Herpetosiphonaceae</taxon>
        <taxon>Herpetosiphon</taxon>
    </lineage>
</organism>